<feature type="compositionally biased region" description="Basic and acidic residues" evidence="1">
    <location>
        <begin position="728"/>
        <end position="747"/>
    </location>
</feature>
<feature type="region of interest" description="Disordered" evidence="1">
    <location>
        <begin position="878"/>
        <end position="901"/>
    </location>
</feature>
<feature type="transmembrane region" description="Helical" evidence="2">
    <location>
        <begin position="209"/>
        <end position="231"/>
    </location>
</feature>
<feature type="region of interest" description="Disordered" evidence="1">
    <location>
        <begin position="1099"/>
        <end position="1131"/>
    </location>
</feature>
<feature type="compositionally biased region" description="Polar residues" evidence="1">
    <location>
        <begin position="1209"/>
        <end position="1219"/>
    </location>
</feature>
<feature type="region of interest" description="Disordered" evidence="1">
    <location>
        <begin position="600"/>
        <end position="651"/>
    </location>
</feature>
<feature type="compositionally biased region" description="Low complexity" evidence="1">
    <location>
        <begin position="605"/>
        <end position="627"/>
    </location>
</feature>
<organism evidence="3 4">
    <name type="scientific">Fusarium kuroshium</name>
    <dbReference type="NCBI Taxonomy" id="2010991"/>
    <lineage>
        <taxon>Eukaryota</taxon>
        <taxon>Fungi</taxon>
        <taxon>Dikarya</taxon>
        <taxon>Ascomycota</taxon>
        <taxon>Pezizomycotina</taxon>
        <taxon>Sordariomycetes</taxon>
        <taxon>Hypocreomycetidae</taxon>
        <taxon>Hypocreales</taxon>
        <taxon>Nectriaceae</taxon>
        <taxon>Fusarium</taxon>
        <taxon>Fusarium solani species complex</taxon>
    </lineage>
</organism>
<keyword evidence="4" id="KW-1185">Reference proteome</keyword>
<gene>
    <name evidence="3" type="ORF">CDV36_013966</name>
</gene>
<protein>
    <submittedName>
        <fullName evidence="3">Uncharacterized protein</fullName>
    </submittedName>
</protein>
<comment type="caution">
    <text evidence="3">The sequence shown here is derived from an EMBL/GenBank/DDBJ whole genome shotgun (WGS) entry which is preliminary data.</text>
</comment>
<accession>A0A3M2RM76</accession>
<feature type="region of interest" description="Disordered" evidence="1">
    <location>
        <begin position="1147"/>
        <end position="1336"/>
    </location>
</feature>
<evidence type="ECO:0000313" key="3">
    <source>
        <dbReference type="EMBL" id="RMJ06443.1"/>
    </source>
</evidence>
<feature type="region of interest" description="Disordered" evidence="1">
    <location>
        <begin position="395"/>
        <end position="455"/>
    </location>
</feature>
<evidence type="ECO:0000256" key="2">
    <source>
        <dbReference type="SAM" id="Phobius"/>
    </source>
</evidence>
<feature type="compositionally biased region" description="Polar residues" evidence="1">
    <location>
        <begin position="1314"/>
        <end position="1325"/>
    </location>
</feature>
<evidence type="ECO:0000256" key="1">
    <source>
        <dbReference type="SAM" id="MobiDB-lite"/>
    </source>
</evidence>
<keyword evidence="2" id="KW-0812">Transmembrane</keyword>
<feature type="region of interest" description="Disordered" evidence="1">
    <location>
        <begin position="475"/>
        <end position="494"/>
    </location>
</feature>
<dbReference type="OrthoDB" id="5370537at2759"/>
<reference evidence="3 4" key="1">
    <citation type="submission" date="2017-06" db="EMBL/GenBank/DDBJ databases">
        <title>Comparative genomic analysis of Ambrosia Fusariam Clade fungi.</title>
        <authorList>
            <person name="Stajich J.E."/>
            <person name="Carrillo J."/>
            <person name="Kijimoto T."/>
            <person name="Eskalen A."/>
            <person name="O'Donnell K."/>
            <person name="Kasson M."/>
        </authorList>
    </citation>
    <scope>NUCLEOTIDE SEQUENCE [LARGE SCALE GENOMIC DNA]</scope>
    <source>
        <strain evidence="3">UCR3666</strain>
    </source>
</reference>
<feature type="compositionally biased region" description="Polar residues" evidence="1">
    <location>
        <begin position="878"/>
        <end position="887"/>
    </location>
</feature>
<keyword evidence="2" id="KW-0472">Membrane</keyword>
<feature type="region of interest" description="Disordered" evidence="1">
    <location>
        <begin position="832"/>
        <end position="861"/>
    </location>
</feature>
<feature type="compositionally biased region" description="Acidic residues" evidence="1">
    <location>
        <begin position="1103"/>
        <end position="1120"/>
    </location>
</feature>
<feature type="compositionally biased region" description="Polar residues" evidence="1">
    <location>
        <begin position="399"/>
        <end position="411"/>
    </location>
</feature>
<name>A0A3M2RM76_9HYPO</name>
<feature type="region of interest" description="Disordered" evidence="1">
    <location>
        <begin position="513"/>
        <end position="536"/>
    </location>
</feature>
<feature type="transmembrane region" description="Helical" evidence="2">
    <location>
        <begin position="182"/>
        <end position="202"/>
    </location>
</feature>
<evidence type="ECO:0000313" key="4">
    <source>
        <dbReference type="Proteomes" id="UP000277212"/>
    </source>
</evidence>
<dbReference type="STRING" id="2010991.A0A3M2RM76"/>
<feature type="transmembrane region" description="Helical" evidence="2">
    <location>
        <begin position="137"/>
        <end position="162"/>
    </location>
</feature>
<feature type="region of interest" description="Disordered" evidence="1">
    <location>
        <begin position="709"/>
        <end position="779"/>
    </location>
</feature>
<feature type="compositionally biased region" description="Low complexity" evidence="1">
    <location>
        <begin position="1265"/>
        <end position="1280"/>
    </location>
</feature>
<feature type="region of interest" description="Disordered" evidence="1">
    <location>
        <begin position="1590"/>
        <end position="1619"/>
    </location>
</feature>
<feature type="compositionally biased region" description="Low complexity" evidence="1">
    <location>
        <begin position="1591"/>
        <end position="1618"/>
    </location>
</feature>
<feature type="compositionally biased region" description="Low complexity" evidence="1">
    <location>
        <begin position="412"/>
        <end position="423"/>
    </location>
</feature>
<proteinExistence type="predicted"/>
<feature type="compositionally biased region" description="Basic and acidic residues" evidence="1">
    <location>
        <begin position="1247"/>
        <end position="1264"/>
    </location>
</feature>
<keyword evidence="2" id="KW-1133">Transmembrane helix</keyword>
<feature type="region of interest" description="Disordered" evidence="1">
    <location>
        <begin position="1883"/>
        <end position="1946"/>
    </location>
</feature>
<dbReference type="Proteomes" id="UP000277212">
    <property type="component" value="Unassembled WGS sequence"/>
</dbReference>
<feature type="transmembrane region" description="Helical" evidence="2">
    <location>
        <begin position="41"/>
        <end position="57"/>
    </location>
</feature>
<dbReference type="EMBL" id="NKUJ01000415">
    <property type="protein sequence ID" value="RMJ06443.1"/>
    <property type="molecule type" value="Genomic_DNA"/>
</dbReference>
<sequence>MNASTNRQALVAAFAFGLVVHAAASTVPIVFKGSSNLLRDGPRLALITFLISSALWAQVDFTSILINAASTSCQVTITFASIFDQFARVSLQQSLVWTLNKSTKGSGVDALASQGSVLVRLVLGGVFVGFQRPQLGAICLARTSVLPVGIVVSAVDLVFVAALLTKVISHGNSWEGVTSGRAALFITVGLGIWTAASVPLMLGIESLPVVVRTVIPATGLSILIGRLFFLLTNHAYPLAILAYFQVNLAKSEPPTEPAFDAYRHLQSRGISTADSYHTVQHEEVRREIWDEPKRIPRAMTSVNKELPVISMPAAGQASVGMGGVPVQGQLFPPPRAQTLPVSIEMRSLEKRPRQDTKLVISNPILRQDHNPLSKIATVDLAVAQKERKRQEALLEAVSDTESSYNTPTSKPTSFATTTSALLSPGVEEIRRRSPRQPSTPNLANLKPPPRHLPYPSLATRDTVVNFSLPVDVQKPATRAPRAQTKSAPPIKPKDKDLGELARVISVVHRPRPIPRKQNVDRPIFPAEGSPNLQHRKRSLSCSSMLKFETPPPMPTDPRLSELANLLESGHSKATGTRRRSMSVPELPVLSLVSSPAAKVQPVTIPESPAQSSHSISPSEESIPTPTSLRKRGYERRSSPVLPADGFDRLSPGSTIQDDDSFLNWDIAPTHVQEAVAVKSTKIQRAGLGVAGTPSLNEAHGVSPLHPLHEPAKQGTGLASDLQGAEEFNSERTRQVGEARPTFSDRGRSVKLHRSPPPAPLLLRNSRMQAEPSPDSEDELEMALARSGNYVNPAELAGAFPTGDERATLLANLELELNEQENQWQAIRHTMLRDSQSTMSVGSPRRDSRHGQPFRRTQLEADNDLQSLLSQTGFRSKLASSSFPGLSSPTPPDTESEHEYDEEAEALVGQMENDAKAAKALWRPITPVAAAPTAPSLWTPASKAADMAPEEIPDTIRREKRYLEPLTIESNRLWSASRSPKRQVAHQGLWGAEKTQVVEVKVQHSAPPRQPPRRIKRVTLLPDILENPEPLPDRRGTLGIFQFPWGERSDRATMPAMPTRGMSGLTIGAMPGTMASRGSQSHMMQRSVEVDVQVEVDTTTEVMESMDDYEREEFSDSETYDDSSSYYDSDEDGFDETTLWEIVSLLEPAERTSVSTPHQDEEEDGKSGLPSEQKQEAAHGLAEQEQAQDADADANSAKFSDNGMGINKGQAPTNISSSHADSPPRTPGQSQISQRKSPHPPTMTLADMDLRERVNRKKREGEGQRESQGQGQGHNQGQNQGPAKIDAHLITLGASSAADAAMGTPPKPEPPVASISKNPSEPSISSKPVPLPLSGAPINDDNATHETQFPQLLANHTPAATATRSPLTWTFTPVEATPARIQHMAPSISKPAELPAESANSAAPIHIQSRRADANLNSRLLSFFPLPPQSSPLKSEHPKLQHQHQKSTSIFGMALWSPSPIIPSPTKGLAQPDEATWKKYLPTDDVARVLPAKADLPIIESNSLWTPPAKKADIPNHGLWGTKTPLPGMWSQPPVLPKVSYGLPQPDPETWATYLVVMDDVPRVKPREAEPAFVESSSLWTSKPVIPEVPSEDGLWSGSSSASSASSVSGSESSTPSEAVNFGLWEPTPAIIADEEPTGLFSLSHRRTEYRTTDKAPAALEMRPPRRPLEAYPDFGFTHLWNMAPLWDAKANAAAVELQRELDGLVLEGLFSLKHRRNNFRTTSETPAALETRPKMRISQEPLPTLSSDSLWSVRSPAETPVELDWMALSTVRPRTTSVASVDSLISMPPLTRASSIKSDKSVRRIDATPAEWLAALDEAIRASGPSDKGVMDLDPSETNYQLWSKPDDEPLIMAADSDELWKPTSMPTPRFLELTPSLRDYDKKHAESGTSHRGRTLEKSRPPPPMYPGSSTSAFLPAASDTPRDFASQGLWARNQSPAGSREDGSWLDKSLRKSLSFVQLW</sequence>